<keyword evidence="1" id="KW-1133">Transmembrane helix</keyword>
<name>A0A5D2Y607_GOSMU</name>
<feature type="transmembrane region" description="Helical" evidence="1">
    <location>
        <begin position="26"/>
        <end position="47"/>
    </location>
</feature>
<protein>
    <submittedName>
        <fullName evidence="2">Uncharacterized protein</fullName>
    </submittedName>
</protein>
<keyword evidence="3" id="KW-1185">Reference proteome</keyword>
<dbReference type="EMBL" id="CM017643">
    <property type="protein sequence ID" value="TYJ21220.1"/>
    <property type="molecule type" value="Genomic_DNA"/>
</dbReference>
<accession>A0A5D2Y607</accession>
<evidence type="ECO:0000256" key="1">
    <source>
        <dbReference type="SAM" id="Phobius"/>
    </source>
</evidence>
<evidence type="ECO:0000313" key="3">
    <source>
        <dbReference type="Proteomes" id="UP000323597"/>
    </source>
</evidence>
<proteinExistence type="predicted"/>
<keyword evidence="1" id="KW-0472">Membrane</keyword>
<gene>
    <name evidence="2" type="ORF">E1A91_A08G050000v1</name>
</gene>
<organism evidence="2 3">
    <name type="scientific">Gossypium mustelinum</name>
    <name type="common">Cotton</name>
    <name type="synonym">Gossypium caicoense</name>
    <dbReference type="NCBI Taxonomy" id="34275"/>
    <lineage>
        <taxon>Eukaryota</taxon>
        <taxon>Viridiplantae</taxon>
        <taxon>Streptophyta</taxon>
        <taxon>Embryophyta</taxon>
        <taxon>Tracheophyta</taxon>
        <taxon>Spermatophyta</taxon>
        <taxon>Magnoliopsida</taxon>
        <taxon>eudicotyledons</taxon>
        <taxon>Gunneridae</taxon>
        <taxon>Pentapetalae</taxon>
        <taxon>rosids</taxon>
        <taxon>malvids</taxon>
        <taxon>Malvales</taxon>
        <taxon>Malvaceae</taxon>
        <taxon>Malvoideae</taxon>
        <taxon>Gossypium</taxon>
    </lineage>
</organism>
<sequence>MALGTRAVEVTWAVLQASAGQKSLGAVHLGFVYYFFLILGIGLNLGIGS</sequence>
<keyword evidence="1" id="KW-0812">Transmembrane</keyword>
<dbReference type="AlphaFoldDB" id="A0A5D2Y607"/>
<evidence type="ECO:0000313" key="2">
    <source>
        <dbReference type="EMBL" id="TYJ21220.1"/>
    </source>
</evidence>
<reference evidence="2 3" key="1">
    <citation type="submission" date="2019-07" db="EMBL/GenBank/DDBJ databases">
        <title>WGS assembly of Gossypium mustelinum.</title>
        <authorList>
            <person name="Chen Z.J."/>
            <person name="Sreedasyam A."/>
            <person name="Ando A."/>
            <person name="Song Q."/>
            <person name="De L."/>
            <person name="Hulse-Kemp A."/>
            <person name="Ding M."/>
            <person name="Ye W."/>
            <person name="Kirkbride R."/>
            <person name="Jenkins J."/>
            <person name="Plott C."/>
            <person name="Lovell J."/>
            <person name="Lin Y.-M."/>
            <person name="Vaughn R."/>
            <person name="Liu B."/>
            <person name="Li W."/>
            <person name="Simpson S."/>
            <person name="Scheffler B."/>
            <person name="Saski C."/>
            <person name="Grover C."/>
            <person name="Hu G."/>
            <person name="Conover J."/>
            <person name="Carlson J."/>
            <person name="Shu S."/>
            <person name="Boston L."/>
            <person name="Williams M."/>
            <person name="Peterson D."/>
            <person name="Mcgee K."/>
            <person name="Jones D."/>
            <person name="Wendel J."/>
            <person name="Stelly D."/>
            <person name="Grimwood J."/>
            <person name="Schmutz J."/>
        </authorList>
    </citation>
    <scope>NUCLEOTIDE SEQUENCE [LARGE SCALE GENOMIC DNA]</scope>
    <source>
        <strain evidence="2">1408120.09</strain>
    </source>
</reference>
<dbReference type="Proteomes" id="UP000323597">
    <property type="component" value="Chromosome A08"/>
</dbReference>